<feature type="signal peptide" evidence="1">
    <location>
        <begin position="1"/>
        <end position="26"/>
    </location>
</feature>
<protein>
    <submittedName>
        <fullName evidence="2">Acetoacetate decarboxylase</fullName>
    </submittedName>
</protein>
<organism evidence="2 3">
    <name type="scientific">Acinetobacter rongchengensis</name>
    <dbReference type="NCBI Taxonomy" id="2419601"/>
    <lineage>
        <taxon>Bacteria</taxon>
        <taxon>Pseudomonadati</taxon>
        <taxon>Pseudomonadota</taxon>
        <taxon>Gammaproteobacteria</taxon>
        <taxon>Moraxellales</taxon>
        <taxon>Moraxellaceae</taxon>
        <taxon>Acinetobacter</taxon>
    </lineage>
</organism>
<dbReference type="EMBL" id="RAXT01000021">
    <property type="protein sequence ID" value="RKG37435.1"/>
    <property type="molecule type" value="Genomic_DNA"/>
</dbReference>
<keyword evidence="1" id="KW-0732">Signal</keyword>
<dbReference type="Proteomes" id="UP000280405">
    <property type="component" value="Unassembled WGS sequence"/>
</dbReference>
<comment type="caution">
    <text evidence="2">The sequence shown here is derived from an EMBL/GenBank/DDBJ whole genome shotgun (WGS) entry which is preliminary data.</text>
</comment>
<dbReference type="Gene3D" id="2.40.400.10">
    <property type="entry name" value="Acetoacetate decarboxylase-like"/>
    <property type="match status" value="1"/>
</dbReference>
<name>A0A3A8ES95_9GAMM</name>
<dbReference type="OrthoDB" id="3762237at2"/>
<keyword evidence="3" id="KW-1185">Reference proteome</keyword>
<dbReference type="AlphaFoldDB" id="A0A3A8ES95"/>
<evidence type="ECO:0000313" key="3">
    <source>
        <dbReference type="Proteomes" id="UP000280405"/>
    </source>
</evidence>
<evidence type="ECO:0000256" key="1">
    <source>
        <dbReference type="SAM" id="SignalP"/>
    </source>
</evidence>
<dbReference type="InterPro" id="IPR023375">
    <property type="entry name" value="ADC_dom_sf"/>
</dbReference>
<dbReference type="RefSeq" id="WP_120384355.1">
    <property type="nucleotide sequence ID" value="NZ_RAXT01000021.1"/>
</dbReference>
<feature type="chain" id="PRO_5017412444" evidence="1">
    <location>
        <begin position="27"/>
        <end position="349"/>
    </location>
</feature>
<accession>A0A3A8ES95</accession>
<proteinExistence type="predicted"/>
<sequence>MFNTLKLSQSITILSSSLLLSLSVQAAETNPDQNNIALVDNSKTTTIEFGPYKVNVPKGGYYDRFRMNPNLDEVAKDPAAGNIDYFRKIPKKLVDTRVGKVWSPNFYYRTSNVQLLMLAPISKVKAKLPAPLEPLQPLPGYGLVSLTFFSYTVNDVDPYDEVSVAVVVRQPNAHYFNTTELLSSMRNHKYYGHVLALPVDTEIARVRGVYGYQLPKWLTPIDMTIGDKQVHAQIFNTNGTSDLSLIAPVPKIKTVKPQSRIETKTMYQLVDGQWHSTSVESNTLTFGQKLFPKNVQVVKNGGPISNLLDDLGANKVLRFDVVKDAQLALNMPIPFHAFDNAKQSTPAKQ</sequence>
<gene>
    <name evidence="2" type="ORF">D7V20_11110</name>
</gene>
<evidence type="ECO:0000313" key="2">
    <source>
        <dbReference type="EMBL" id="RKG37435.1"/>
    </source>
</evidence>
<dbReference type="SUPFAM" id="SSF160104">
    <property type="entry name" value="Acetoacetate decarboxylase-like"/>
    <property type="match status" value="1"/>
</dbReference>
<reference evidence="2 3" key="1">
    <citation type="submission" date="2018-09" db="EMBL/GenBank/DDBJ databases">
        <title>The draft genome of Acinetobacter spp. strains.</title>
        <authorList>
            <person name="Qin J."/>
            <person name="Feng Y."/>
            <person name="Zong Z."/>
        </authorList>
    </citation>
    <scope>NUCLEOTIDE SEQUENCE [LARGE SCALE GENOMIC DNA]</scope>
    <source>
        <strain evidence="2 3">WCHAc060115</strain>
    </source>
</reference>